<dbReference type="Proteomes" id="UP000095192">
    <property type="component" value="Unassembled WGS sequence"/>
</dbReference>
<dbReference type="InterPro" id="IPR013783">
    <property type="entry name" value="Ig-like_fold"/>
</dbReference>
<evidence type="ECO:0000256" key="1">
    <source>
        <dbReference type="ARBA" id="ARBA00008061"/>
    </source>
</evidence>
<dbReference type="Gene3D" id="3.20.20.80">
    <property type="entry name" value="Glycosidases"/>
    <property type="match status" value="2"/>
</dbReference>
<evidence type="ECO:0000313" key="3">
    <source>
        <dbReference type="EMBL" id="OEH77923.1"/>
    </source>
</evidence>
<dbReference type="AlphaFoldDB" id="A0A1D3D394"/>
<feature type="domain" description="Fibronectin type-III" evidence="2">
    <location>
        <begin position="221"/>
        <end position="312"/>
    </location>
</feature>
<dbReference type="SUPFAM" id="SSF51445">
    <property type="entry name" value="(Trans)glycosidases"/>
    <property type="match status" value="1"/>
</dbReference>
<accession>A0A1D3D394</accession>
<proteinExistence type="inferred from homology"/>
<evidence type="ECO:0000259" key="2">
    <source>
        <dbReference type="PROSITE" id="PS50853"/>
    </source>
</evidence>
<dbReference type="VEuPathDB" id="ToxoDB:cyc_01071"/>
<dbReference type="InterPro" id="IPR036116">
    <property type="entry name" value="FN3_sf"/>
</dbReference>
<evidence type="ECO:0000313" key="4">
    <source>
        <dbReference type="Proteomes" id="UP000095192"/>
    </source>
</evidence>
<dbReference type="VEuPathDB" id="ToxoDB:LOC34618147"/>
<dbReference type="PANTHER" id="PTHR43447">
    <property type="entry name" value="ALPHA-AMYLASE"/>
    <property type="match status" value="1"/>
</dbReference>
<dbReference type="SMART" id="SM00642">
    <property type="entry name" value="Aamy"/>
    <property type="match status" value="1"/>
</dbReference>
<reference evidence="3 4" key="1">
    <citation type="journal article" date="2016" name="BMC Genomics">
        <title>Comparative genomics reveals Cyclospora cayetanensis possesses coccidia-like metabolism and invasion components but unique surface antigens.</title>
        <authorList>
            <person name="Liu S."/>
            <person name="Wang L."/>
            <person name="Zheng H."/>
            <person name="Xu Z."/>
            <person name="Roellig D.M."/>
            <person name="Li N."/>
            <person name="Frace M.A."/>
            <person name="Tang K."/>
            <person name="Arrowood M.J."/>
            <person name="Moss D.M."/>
            <person name="Zhang L."/>
            <person name="Feng Y."/>
            <person name="Xiao L."/>
        </authorList>
    </citation>
    <scope>NUCLEOTIDE SEQUENCE [LARGE SCALE GENOMIC DNA]</scope>
    <source>
        <strain evidence="3 4">CHN_HEN01</strain>
    </source>
</reference>
<dbReference type="SMART" id="SM00060">
    <property type="entry name" value="FN3"/>
    <property type="match status" value="1"/>
</dbReference>
<gene>
    <name evidence="3" type="ORF">cyc_01071</name>
</gene>
<dbReference type="SUPFAM" id="SSF49265">
    <property type="entry name" value="Fibronectin type III"/>
    <property type="match status" value="1"/>
</dbReference>
<dbReference type="CDD" id="cd00063">
    <property type="entry name" value="FN3"/>
    <property type="match status" value="1"/>
</dbReference>
<dbReference type="InParanoid" id="A0A1D3D394"/>
<sequence length="762" mass="84816">MEDPNPAPGELQVPLVPMRRLHTTPAVGTAEEGPSLDFLDLNHSMTSVAPLPQLVRHPSMEPPKPKKRLISRPELLRHSSRSLLKMLSSSSLIENTESASEEHTCAQEEGVLLLYITGWGQPHLHHRVAGGTWSTSPGVPMTRVLLQTPHGRALIGLLPRWLRGPAEGKLWFFASNTPNLEFLPNDGHGGWDKAPGCQHYYAGTKGKYALYRGSLQRLPDPPQKPAVLRCIEAGSSHACLTWNPNPFKAETISGYTIYRDGQLVAMVDGDCRDYTDRPLLGLRVYSYFVCAVNPEGQEGPPSDCVLARTSEPGKPSAPLNLVCINRTENRLGQANPYLEDRLSLCHRIEICWKPPADHGGAPVRFYRVYKDGVPIAFLPAVGPQEHKYTDVAVTKGDTHRYTVSAWHDLPPPDYNEGKSNIDYSRSNGFFRIFLPAAVEGLHSDPLDARAETRLEGPRLDDGKGHIMLQGFNWVSAQNPTGWYNVLCSKLEDIKRLGVSIIWCPPPTECVGLEGYMPTRWYSLNSHYGTAAELQHLIRTARESGLACCVDLVANHRCGTRQDSRGHWTIFEAPDWGPWAVVCNNLQGYHGEGGKDTGVSVDCAPDLDHTNPQVQRDMKLWTQWLMRDVGYLAFRIDMAGGYAPQYQARRNSRYLKLKPLMQEPQASFYLIVVFMCDSQQAFVEHLGRPFTVGEYWHGDTRALVNYVRAAGGSLAAFDFAFYYHLQRAVETGDFGILNACGNLNGLVGIVRTDTQAWVDSEKG</sequence>
<comment type="similarity">
    <text evidence="1">Belongs to the glycosyl hydrolase 13 family.</text>
</comment>
<dbReference type="InterPro" id="IPR017853">
    <property type="entry name" value="GH"/>
</dbReference>
<keyword evidence="4" id="KW-1185">Reference proteome</keyword>
<dbReference type="PROSITE" id="PS50853">
    <property type="entry name" value="FN3"/>
    <property type="match status" value="1"/>
</dbReference>
<dbReference type="Gene3D" id="2.60.40.10">
    <property type="entry name" value="Immunoglobulins"/>
    <property type="match status" value="3"/>
</dbReference>
<dbReference type="Pfam" id="PF00128">
    <property type="entry name" value="Alpha-amylase"/>
    <property type="match status" value="1"/>
</dbReference>
<dbReference type="InterPro" id="IPR003961">
    <property type="entry name" value="FN3_dom"/>
</dbReference>
<dbReference type="EMBL" id="JROU02000929">
    <property type="protein sequence ID" value="OEH77923.1"/>
    <property type="molecule type" value="Genomic_DNA"/>
</dbReference>
<organism evidence="3 4">
    <name type="scientific">Cyclospora cayetanensis</name>
    <dbReference type="NCBI Taxonomy" id="88456"/>
    <lineage>
        <taxon>Eukaryota</taxon>
        <taxon>Sar</taxon>
        <taxon>Alveolata</taxon>
        <taxon>Apicomplexa</taxon>
        <taxon>Conoidasida</taxon>
        <taxon>Coccidia</taxon>
        <taxon>Eucoccidiorida</taxon>
        <taxon>Eimeriorina</taxon>
        <taxon>Eimeriidae</taxon>
        <taxon>Cyclospora</taxon>
    </lineage>
</organism>
<comment type="caution">
    <text evidence="3">The sequence shown here is derived from an EMBL/GenBank/DDBJ whole genome shotgun (WGS) entry which is preliminary data.</text>
</comment>
<protein>
    <submittedName>
        <fullName evidence="3">Alpha catalytic domain-containing protein</fullName>
    </submittedName>
</protein>
<dbReference type="GO" id="GO:0005975">
    <property type="term" value="P:carbohydrate metabolic process"/>
    <property type="evidence" value="ECO:0007669"/>
    <property type="project" value="InterPro"/>
</dbReference>
<dbReference type="InterPro" id="IPR006047">
    <property type="entry name" value="GH13_cat_dom"/>
</dbReference>
<name>A0A1D3D394_9EIME</name>